<dbReference type="EMBL" id="JBDODL010006751">
    <property type="protein sequence ID" value="MES1923539.1"/>
    <property type="molecule type" value="Genomic_DNA"/>
</dbReference>
<evidence type="ECO:0000313" key="1">
    <source>
        <dbReference type="EMBL" id="MES1923539.1"/>
    </source>
</evidence>
<comment type="caution">
    <text evidence="1">The sequence shown here is derived from an EMBL/GenBank/DDBJ whole genome shotgun (WGS) entry which is preliminary data.</text>
</comment>
<proteinExistence type="predicted"/>
<sequence length="71" mass="8356">RRLEARGVFEKQLERVHINDSGFEVDRLHGKSETESVCFTEGRDVDAQFMDNIEWVSADFDEFVFCLELKE</sequence>
<accession>A0ABV2AV47</accession>
<protein>
    <submittedName>
        <fullName evidence="1">Uncharacterized protein</fullName>
    </submittedName>
</protein>
<reference evidence="1 2" key="1">
    <citation type="journal article" date="2024" name="BMC Biol.">
        <title>Comparative genomics of Ascetosporea gives new insight into the evolutionary basis for animal parasitism in Rhizaria.</title>
        <authorList>
            <person name="Hiltunen Thoren M."/>
            <person name="Onut-Brannstrom I."/>
            <person name="Alfjorden A."/>
            <person name="Peckova H."/>
            <person name="Swords F."/>
            <person name="Hooper C."/>
            <person name="Holzer A.S."/>
            <person name="Bass D."/>
            <person name="Burki F."/>
        </authorList>
    </citation>
    <scope>NUCLEOTIDE SEQUENCE [LARGE SCALE GENOMIC DNA]</scope>
    <source>
        <strain evidence="1">20-A016</strain>
    </source>
</reference>
<feature type="non-terminal residue" evidence="1">
    <location>
        <position position="1"/>
    </location>
</feature>
<feature type="non-terminal residue" evidence="1">
    <location>
        <position position="71"/>
    </location>
</feature>
<evidence type="ECO:0000313" key="2">
    <source>
        <dbReference type="Proteomes" id="UP001439008"/>
    </source>
</evidence>
<dbReference type="Proteomes" id="UP001439008">
    <property type="component" value="Unassembled WGS sequence"/>
</dbReference>
<gene>
    <name evidence="1" type="ORF">MHBO_005127</name>
</gene>
<keyword evidence="2" id="KW-1185">Reference proteome</keyword>
<organism evidence="1 2">
    <name type="scientific">Bonamia ostreae</name>
    <dbReference type="NCBI Taxonomy" id="126728"/>
    <lineage>
        <taxon>Eukaryota</taxon>
        <taxon>Sar</taxon>
        <taxon>Rhizaria</taxon>
        <taxon>Endomyxa</taxon>
        <taxon>Ascetosporea</taxon>
        <taxon>Haplosporida</taxon>
        <taxon>Bonamia</taxon>
    </lineage>
</organism>
<name>A0ABV2AV47_9EUKA</name>